<dbReference type="Proteomes" id="UP000029839">
    <property type="component" value="Unassembled WGS sequence"/>
</dbReference>
<evidence type="ECO:0000256" key="1">
    <source>
        <dbReference type="ARBA" id="ARBA00023015"/>
    </source>
</evidence>
<evidence type="ECO:0000256" key="2">
    <source>
        <dbReference type="ARBA" id="ARBA00023125"/>
    </source>
</evidence>
<feature type="compositionally biased region" description="Gly residues" evidence="5">
    <location>
        <begin position="219"/>
        <end position="237"/>
    </location>
</feature>
<dbReference type="InterPro" id="IPR009057">
    <property type="entry name" value="Homeodomain-like_sf"/>
</dbReference>
<dbReference type="SUPFAM" id="SSF46689">
    <property type="entry name" value="Homeodomain-like"/>
    <property type="match status" value="1"/>
</dbReference>
<evidence type="ECO:0000313" key="7">
    <source>
        <dbReference type="EMBL" id="KGM09842.1"/>
    </source>
</evidence>
<dbReference type="GO" id="GO:0000976">
    <property type="term" value="F:transcription cis-regulatory region binding"/>
    <property type="evidence" value="ECO:0007669"/>
    <property type="project" value="TreeGrafter"/>
</dbReference>
<comment type="caution">
    <text evidence="7">The sequence shown here is derived from an EMBL/GenBank/DDBJ whole genome shotgun (WGS) entry which is preliminary data.</text>
</comment>
<feature type="DNA-binding region" description="H-T-H motif" evidence="4">
    <location>
        <begin position="52"/>
        <end position="71"/>
    </location>
</feature>
<dbReference type="Pfam" id="PF00440">
    <property type="entry name" value="TetR_N"/>
    <property type="match status" value="1"/>
</dbReference>
<sequence length="237" mass="24763">MPAAPAPEADRPAAADDAAPAGLRERKKRATRHALRLAALRLVAERGVDAVTTDEIAAAADVSVRTFFNYFASKEDALVGNDPTLGETLVAELVERPADEPPLESLRAVLTSYARSAPLDGEVWRLRMRVVEANPHLLPALHGASAQLERRITAAVAERLDVDPVTDPYPRLVVAVAIAAVRAATQHSGATGFARPLDTIVGEYFDALAAGLPAPAPRSGGGPARTGAGRVPGPGRA</sequence>
<keyword evidence="1" id="KW-0805">Transcription regulation</keyword>
<gene>
    <name evidence="7" type="ORF">N868_18385</name>
</gene>
<dbReference type="PANTHER" id="PTHR30055:SF238">
    <property type="entry name" value="MYCOFACTOCIN BIOSYNTHESIS TRANSCRIPTIONAL REGULATOR MFTR-RELATED"/>
    <property type="match status" value="1"/>
</dbReference>
<dbReference type="InterPro" id="IPR041347">
    <property type="entry name" value="MftR_C"/>
</dbReference>
<dbReference type="PROSITE" id="PS01081">
    <property type="entry name" value="HTH_TETR_1"/>
    <property type="match status" value="1"/>
</dbReference>
<proteinExistence type="predicted"/>
<keyword evidence="8" id="KW-1185">Reference proteome</keyword>
<keyword evidence="3" id="KW-0804">Transcription</keyword>
<dbReference type="InterPro" id="IPR001647">
    <property type="entry name" value="HTH_TetR"/>
</dbReference>
<reference evidence="7 8" key="1">
    <citation type="submission" date="2013-08" db="EMBL/GenBank/DDBJ databases">
        <title>Genome sequencing of Cellulomonas carbonis T26.</title>
        <authorList>
            <person name="Chen F."/>
            <person name="Li Y."/>
            <person name="Wang G."/>
        </authorList>
    </citation>
    <scope>NUCLEOTIDE SEQUENCE [LARGE SCALE GENOMIC DNA]</scope>
    <source>
        <strain evidence="7 8">T26</strain>
    </source>
</reference>
<dbReference type="InterPro" id="IPR050109">
    <property type="entry name" value="HTH-type_TetR-like_transc_reg"/>
</dbReference>
<protein>
    <submittedName>
        <fullName evidence="7">TetR family transcriptional regulator</fullName>
    </submittedName>
</protein>
<dbReference type="Pfam" id="PF17754">
    <property type="entry name" value="TetR_C_14"/>
    <property type="match status" value="1"/>
</dbReference>
<evidence type="ECO:0000256" key="5">
    <source>
        <dbReference type="SAM" id="MobiDB-lite"/>
    </source>
</evidence>
<feature type="region of interest" description="Disordered" evidence="5">
    <location>
        <begin position="1"/>
        <end position="26"/>
    </location>
</feature>
<evidence type="ECO:0000256" key="4">
    <source>
        <dbReference type="PROSITE-ProRule" id="PRU00335"/>
    </source>
</evidence>
<reference evidence="7 8" key="2">
    <citation type="journal article" date="2015" name="Stand. Genomic Sci.">
        <title>Draft genome sequence of Cellulomonas carbonis T26(T) and comparative analysis of six Cellulomonas genomes.</title>
        <authorList>
            <person name="Zhuang W."/>
            <person name="Zhang S."/>
            <person name="Xia X."/>
            <person name="Wang G."/>
        </authorList>
    </citation>
    <scope>NUCLEOTIDE SEQUENCE [LARGE SCALE GENOMIC DNA]</scope>
    <source>
        <strain evidence="7 8">T26</strain>
    </source>
</reference>
<name>A0A0A0BQB1_9CELL</name>
<dbReference type="GO" id="GO:0003700">
    <property type="term" value="F:DNA-binding transcription factor activity"/>
    <property type="evidence" value="ECO:0007669"/>
    <property type="project" value="TreeGrafter"/>
</dbReference>
<dbReference type="InterPro" id="IPR023772">
    <property type="entry name" value="DNA-bd_HTH_TetR-type_CS"/>
</dbReference>
<dbReference type="PANTHER" id="PTHR30055">
    <property type="entry name" value="HTH-TYPE TRANSCRIPTIONAL REGULATOR RUTR"/>
    <property type="match status" value="1"/>
</dbReference>
<dbReference type="Gene3D" id="1.10.10.60">
    <property type="entry name" value="Homeodomain-like"/>
    <property type="match status" value="1"/>
</dbReference>
<evidence type="ECO:0000256" key="3">
    <source>
        <dbReference type="ARBA" id="ARBA00023163"/>
    </source>
</evidence>
<dbReference type="PROSITE" id="PS50977">
    <property type="entry name" value="HTH_TETR_2"/>
    <property type="match status" value="1"/>
</dbReference>
<dbReference type="PRINTS" id="PR00455">
    <property type="entry name" value="HTHTETR"/>
</dbReference>
<dbReference type="OrthoDB" id="8688418at2"/>
<accession>A0A0A0BQB1</accession>
<evidence type="ECO:0000313" key="8">
    <source>
        <dbReference type="Proteomes" id="UP000029839"/>
    </source>
</evidence>
<feature type="region of interest" description="Disordered" evidence="5">
    <location>
        <begin position="215"/>
        <end position="237"/>
    </location>
</feature>
<dbReference type="AlphaFoldDB" id="A0A0A0BQB1"/>
<dbReference type="EMBL" id="AXCY01000074">
    <property type="protein sequence ID" value="KGM09842.1"/>
    <property type="molecule type" value="Genomic_DNA"/>
</dbReference>
<dbReference type="RefSeq" id="WP_081978829.1">
    <property type="nucleotide sequence ID" value="NZ_AXCY01000074.1"/>
</dbReference>
<keyword evidence="2 4" id="KW-0238">DNA-binding</keyword>
<evidence type="ECO:0000259" key="6">
    <source>
        <dbReference type="PROSITE" id="PS50977"/>
    </source>
</evidence>
<feature type="domain" description="HTH tetR-type" evidence="6">
    <location>
        <begin position="29"/>
        <end position="89"/>
    </location>
</feature>
<organism evidence="7 8">
    <name type="scientific">Cellulomonas carbonis T26</name>
    <dbReference type="NCBI Taxonomy" id="947969"/>
    <lineage>
        <taxon>Bacteria</taxon>
        <taxon>Bacillati</taxon>
        <taxon>Actinomycetota</taxon>
        <taxon>Actinomycetes</taxon>
        <taxon>Micrococcales</taxon>
        <taxon>Cellulomonadaceae</taxon>
        <taxon>Cellulomonas</taxon>
    </lineage>
</organism>
<dbReference type="Gene3D" id="1.10.357.10">
    <property type="entry name" value="Tetracycline Repressor, domain 2"/>
    <property type="match status" value="1"/>
</dbReference>